<evidence type="ECO:0000256" key="1">
    <source>
        <dbReference type="SAM" id="MobiDB-lite"/>
    </source>
</evidence>
<dbReference type="Proteomes" id="UP000067626">
    <property type="component" value="Chromosome"/>
</dbReference>
<dbReference type="KEGG" id="ccro:CMC5_059420"/>
<evidence type="ECO:0000313" key="3">
    <source>
        <dbReference type="Proteomes" id="UP000067626"/>
    </source>
</evidence>
<name>A0A0K1ELN7_CHOCO</name>
<gene>
    <name evidence="2" type="ORF">CMC5_059420</name>
</gene>
<keyword evidence="3" id="KW-1185">Reference proteome</keyword>
<accession>A0A0K1ELN7</accession>
<proteinExistence type="predicted"/>
<dbReference type="EMBL" id="CP012159">
    <property type="protein sequence ID" value="AKT41731.1"/>
    <property type="molecule type" value="Genomic_DNA"/>
</dbReference>
<dbReference type="OrthoDB" id="5526039at2"/>
<feature type="region of interest" description="Disordered" evidence="1">
    <location>
        <begin position="106"/>
        <end position="149"/>
    </location>
</feature>
<feature type="compositionally biased region" description="Low complexity" evidence="1">
    <location>
        <begin position="132"/>
        <end position="149"/>
    </location>
</feature>
<dbReference type="RefSeq" id="WP_050433469.1">
    <property type="nucleotide sequence ID" value="NZ_CP012159.1"/>
</dbReference>
<reference evidence="2 3" key="1">
    <citation type="submission" date="2015-07" db="EMBL/GenBank/DDBJ databases">
        <title>Genome analysis of myxobacterium Chondromyces crocatus Cm c5 reveals a high potential for natural compound synthesis and the genetic basis for the loss of fruiting body formation.</title>
        <authorList>
            <person name="Zaburannyi N."/>
            <person name="Bunk B."/>
            <person name="Maier J."/>
            <person name="Overmann J."/>
            <person name="Mueller R."/>
        </authorList>
    </citation>
    <scope>NUCLEOTIDE SEQUENCE [LARGE SCALE GENOMIC DNA]</scope>
    <source>
        <strain evidence="2 3">Cm c5</strain>
    </source>
</reference>
<feature type="compositionally biased region" description="Basic and acidic residues" evidence="1">
    <location>
        <begin position="106"/>
        <end position="122"/>
    </location>
</feature>
<evidence type="ECO:0000313" key="2">
    <source>
        <dbReference type="EMBL" id="AKT41731.1"/>
    </source>
</evidence>
<sequence length="149" mass="16162">MLIIHAEQVVALARAEVNGFEDRMVLHLAEVIPETTGLGEAELRAQIQQGLERAARWGIAREYDLALYLQVMFALGPGFEEAPSYAWARTLLDAAGRGASSRVDALHDRVFDPEHADAPIKDGEDDDELPDSAETSDASATSARTSAQD</sequence>
<organism evidence="2 3">
    <name type="scientific">Chondromyces crocatus</name>
    <dbReference type="NCBI Taxonomy" id="52"/>
    <lineage>
        <taxon>Bacteria</taxon>
        <taxon>Pseudomonadati</taxon>
        <taxon>Myxococcota</taxon>
        <taxon>Polyangia</taxon>
        <taxon>Polyangiales</taxon>
        <taxon>Polyangiaceae</taxon>
        <taxon>Chondromyces</taxon>
    </lineage>
</organism>
<protein>
    <submittedName>
        <fullName evidence="2">Uncharacterized protein</fullName>
    </submittedName>
</protein>
<dbReference type="STRING" id="52.CMC5_059420"/>
<dbReference type="AlphaFoldDB" id="A0A0K1ELN7"/>